<proteinExistence type="predicted"/>
<reference evidence="2" key="1">
    <citation type="submission" date="2014-09" db="EMBL/GenBank/DDBJ databases">
        <authorList>
            <person name="Magalhaes I.L.F."/>
            <person name="Oliveira U."/>
            <person name="Santos F.R."/>
            <person name="Vidigal T.H.D.A."/>
            <person name="Brescovit A.D."/>
            <person name="Santos A.J."/>
        </authorList>
    </citation>
    <scope>NUCLEOTIDE SEQUENCE</scope>
    <source>
        <tissue evidence="2">Shoot tissue taken approximately 20 cm above the soil surface</tissue>
    </source>
</reference>
<protein>
    <recommendedName>
        <fullName evidence="1">F-box domain-containing protein</fullName>
    </recommendedName>
</protein>
<feature type="domain" description="F-box" evidence="1">
    <location>
        <begin position="15"/>
        <end position="61"/>
    </location>
</feature>
<sequence length="221" mass="23620">MASPTLRSGPDPQAQGGVLPLPHDALYEILLRLSAKDLCRLRAVCRPWRCLLSDPHFIAAHAARHPAPPLVVAGYHTAYRNDGVVCDILDLSGNGVKRVRATGDAWVTSTHHDFICTSKGTSSCIRLLNLTTGAVLALPEELAEEHAGTSGISPITFLWPRSDGLPPQGSTSCFVCLIVLPSTNQSSCVRSSPLMAAAMLGGGERRPLQILCRWAAGKVRL</sequence>
<organism evidence="2">
    <name type="scientific">Arundo donax</name>
    <name type="common">Giant reed</name>
    <name type="synonym">Donax arundinaceus</name>
    <dbReference type="NCBI Taxonomy" id="35708"/>
    <lineage>
        <taxon>Eukaryota</taxon>
        <taxon>Viridiplantae</taxon>
        <taxon>Streptophyta</taxon>
        <taxon>Embryophyta</taxon>
        <taxon>Tracheophyta</taxon>
        <taxon>Spermatophyta</taxon>
        <taxon>Magnoliopsida</taxon>
        <taxon>Liliopsida</taxon>
        <taxon>Poales</taxon>
        <taxon>Poaceae</taxon>
        <taxon>PACMAD clade</taxon>
        <taxon>Arundinoideae</taxon>
        <taxon>Arundineae</taxon>
        <taxon>Arundo</taxon>
    </lineage>
</organism>
<dbReference type="PANTHER" id="PTHR31672">
    <property type="entry name" value="BNACNNG10540D PROTEIN"/>
    <property type="match status" value="1"/>
</dbReference>
<dbReference type="EMBL" id="GBRH01191594">
    <property type="protein sequence ID" value="JAE06302.1"/>
    <property type="molecule type" value="Transcribed_RNA"/>
</dbReference>
<dbReference type="InterPro" id="IPR036047">
    <property type="entry name" value="F-box-like_dom_sf"/>
</dbReference>
<name>A0A0A9F1T5_ARUDO</name>
<evidence type="ECO:0000313" key="2">
    <source>
        <dbReference type="EMBL" id="JAE06302.1"/>
    </source>
</evidence>
<dbReference type="SMART" id="SM00256">
    <property type="entry name" value="FBOX"/>
    <property type="match status" value="1"/>
</dbReference>
<accession>A0A0A9F1T5</accession>
<dbReference type="SUPFAM" id="SSF81383">
    <property type="entry name" value="F-box domain"/>
    <property type="match status" value="1"/>
</dbReference>
<evidence type="ECO:0000259" key="1">
    <source>
        <dbReference type="PROSITE" id="PS50181"/>
    </source>
</evidence>
<dbReference type="Pfam" id="PF00646">
    <property type="entry name" value="F-box"/>
    <property type="match status" value="1"/>
</dbReference>
<dbReference type="CDD" id="cd22157">
    <property type="entry name" value="F-box_AtFBW1-like"/>
    <property type="match status" value="1"/>
</dbReference>
<dbReference type="PROSITE" id="PS50181">
    <property type="entry name" value="FBOX"/>
    <property type="match status" value="1"/>
</dbReference>
<dbReference type="AlphaFoldDB" id="A0A0A9F1T5"/>
<dbReference type="InterPro" id="IPR001810">
    <property type="entry name" value="F-box_dom"/>
</dbReference>
<dbReference type="Gene3D" id="1.20.1280.50">
    <property type="match status" value="1"/>
</dbReference>
<dbReference type="InterPro" id="IPR050796">
    <property type="entry name" value="SCF_F-box_component"/>
</dbReference>
<reference evidence="2" key="2">
    <citation type="journal article" date="2015" name="Data Brief">
        <title>Shoot transcriptome of the giant reed, Arundo donax.</title>
        <authorList>
            <person name="Barrero R.A."/>
            <person name="Guerrero F.D."/>
            <person name="Moolhuijzen P."/>
            <person name="Goolsby J.A."/>
            <person name="Tidwell J."/>
            <person name="Bellgard S.E."/>
            <person name="Bellgard M.I."/>
        </authorList>
    </citation>
    <scope>NUCLEOTIDE SEQUENCE</scope>
    <source>
        <tissue evidence="2">Shoot tissue taken approximately 20 cm above the soil surface</tissue>
    </source>
</reference>